<gene>
    <name evidence="1" type="ORF">EVG22_01225</name>
</gene>
<dbReference type="AlphaFoldDB" id="A0A858M8X2"/>
<proteinExistence type="predicted"/>
<evidence type="ECO:0000313" key="2">
    <source>
        <dbReference type="Proteomes" id="UP000501374"/>
    </source>
</evidence>
<name>A0A858M8X2_BACTU</name>
<organism evidence="1 2">
    <name type="scientific">Bacillus thuringiensis serovar andalousiensis</name>
    <dbReference type="NCBI Taxonomy" id="257985"/>
    <lineage>
        <taxon>Bacteria</taxon>
        <taxon>Bacillati</taxon>
        <taxon>Bacillota</taxon>
        <taxon>Bacilli</taxon>
        <taxon>Bacillales</taxon>
        <taxon>Bacillaceae</taxon>
        <taxon>Bacillus</taxon>
        <taxon>Bacillus cereus group</taxon>
    </lineage>
</organism>
<dbReference type="Proteomes" id="UP000501374">
    <property type="component" value="Chromosome"/>
</dbReference>
<protein>
    <submittedName>
        <fullName evidence="1">Uncharacterized protein</fullName>
    </submittedName>
</protein>
<sequence length="147" mass="17170">MPKYEISEWIKTKSLFGRKEGMGMALSLQCEMCSFKFKIGQFSSVPDIAYCPHCGDSFLEYYPKQEGVQYQHREKNFFYHHKKTGNVWNVLIQENESKKEFFVDVQGPETDREAFEAVKEFLKAKKMYLPCTVVDIRCIGVGIDKKL</sequence>
<accession>A0A858M8X2</accession>
<reference evidence="2" key="1">
    <citation type="submission" date="2019-02" db="EMBL/GenBank/DDBJ databases">
        <title>Structural and Functional analysis of Lanthipeptide from Bacillus thuringiensis serovar andalousiensis B23193.</title>
        <authorList>
            <person name="Andreeva J.V."/>
            <person name="Grigoreva A."/>
        </authorList>
    </citation>
    <scope>NUCLEOTIDE SEQUENCE [LARGE SCALE GENOMIC DNA]</scope>
    <source>
        <strain evidence="2">B23193</strain>
    </source>
</reference>
<dbReference type="RefSeq" id="WP_172552468.1">
    <property type="nucleotide sequence ID" value="NZ_CP035727.2"/>
</dbReference>
<dbReference type="EMBL" id="CP035727">
    <property type="protein sequence ID" value="QIW17149.2"/>
    <property type="molecule type" value="Genomic_DNA"/>
</dbReference>
<evidence type="ECO:0000313" key="1">
    <source>
        <dbReference type="EMBL" id="QIW17149.2"/>
    </source>
</evidence>